<name>A0A8I5MY28_PAPAN</name>
<accession>A0A8I5MY28</accession>
<protein>
    <recommendedName>
        <fullName evidence="4">Secreted protein</fullName>
    </recommendedName>
</protein>
<reference evidence="2" key="2">
    <citation type="submission" date="2025-08" db="UniProtKB">
        <authorList>
            <consortium name="Ensembl"/>
        </authorList>
    </citation>
    <scope>IDENTIFICATION</scope>
</reference>
<feature type="signal peptide" evidence="1">
    <location>
        <begin position="1"/>
        <end position="17"/>
    </location>
</feature>
<keyword evidence="1" id="KW-0732">Signal</keyword>
<dbReference type="PRINTS" id="PR02045">
    <property type="entry name" value="F138DOMAIN"/>
</dbReference>
<dbReference type="PANTHER" id="PTHR46254:SF3">
    <property type="entry name" value="SECRETED PROTEIN"/>
    <property type="match status" value="1"/>
</dbReference>
<dbReference type="GeneTree" id="ENSGT00940000161627"/>
<evidence type="ECO:0000313" key="2">
    <source>
        <dbReference type="Ensembl" id="ENSPANP00000050817.1"/>
    </source>
</evidence>
<reference evidence="2" key="3">
    <citation type="submission" date="2025-09" db="UniProtKB">
        <authorList>
            <consortium name="Ensembl"/>
        </authorList>
    </citation>
    <scope>IDENTIFICATION</scope>
</reference>
<keyword evidence="3" id="KW-1185">Reference proteome</keyword>
<feature type="chain" id="PRO_5047275953" description="Secreted protein" evidence="1">
    <location>
        <begin position="18"/>
        <end position="114"/>
    </location>
</feature>
<dbReference type="Proteomes" id="UP000028761">
    <property type="component" value="Chromosome 1"/>
</dbReference>
<evidence type="ECO:0000313" key="3">
    <source>
        <dbReference type="Proteomes" id="UP000028761"/>
    </source>
</evidence>
<dbReference type="OMA" id="PCSANVE"/>
<organism evidence="2 3">
    <name type="scientific">Papio anubis</name>
    <name type="common">Olive baboon</name>
    <dbReference type="NCBI Taxonomy" id="9555"/>
    <lineage>
        <taxon>Eukaryota</taxon>
        <taxon>Metazoa</taxon>
        <taxon>Chordata</taxon>
        <taxon>Craniata</taxon>
        <taxon>Vertebrata</taxon>
        <taxon>Euteleostomi</taxon>
        <taxon>Mammalia</taxon>
        <taxon>Eutheria</taxon>
        <taxon>Euarchontoglires</taxon>
        <taxon>Primates</taxon>
        <taxon>Haplorrhini</taxon>
        <taxon>Catarrhini</taxon>
        <taxon>Cercopithecidae</taxon>
        <taxon>Cercopithecinae</taxon>
        <taxon>Papio</taxon>
    </lineage>
</organism>
<reference evidence="2 3" key="1">
    <citation type="submission" date="2012-03" db="EMBL/GenBank/DDBJ databases">
        <title>Whole Genome Assembly of Papio anubis.</title>
        <authorList>
            <person name="Liu Y.L."/>
            <person name="Abraham K.A."/>
            <person name="Akbar H.A."/>
            <person name="Ali S.A."/>
            <person name="Anosike U.A."/>
            <person name="Aqrawi P.A."/>
            <person name="Arias F.A."/>
            <person name="Attaway T.A."/>
            <person name="Awwad R.A."/>
            <person name="Babu C.B."/>
            <person name="Bandaranaike D.B."/>
            <person name="Battles P.B."/>
            <person name="Bell A.B."/>
            <person name="Beltran B.B."/>
            <person name="Berhane-Mersha D.B."/>
            <person name="Bess C.B."/>
            <person name="Bickham C.B."/>
            <person name="Bolden T.B."/>
            <person name="Carter K.C."/>
            <person name="Chau D.C."/>
            <person name="Chavez A.C."/>
            <person name="Clerc-Blankenburg K.C."/>
            <person name="Coyle M.C."/>
            <person name="Dao M.D."/>
            <person name="Davila M.L.D."/>
            <person name="Davy-Carroll L.D."/>
            <person name="Denson S.D."/>
            <person name="Dinh H.D."/>
            <person name="Fernandez S.F."/>
            <person name="Fernando P.F."/>
            <person name="Forbes L.F."/>
            <person name="Francis C.F."/>
            <person name="Francisco L.F."/>
            <person name="Fu Q.F."/>
            <person name="Garcia-Iii R.G."/>
            <person name="Garrett T.G."/>
            <person name="Gross S.G."/>
            <person name="Gubbala S.G."/>
            <person name="Hirani K.H."/>
            <person name="Hogues M.H."/>
            <person name="Hollins B.H."/>
            <person name="Jackson L.J."/>
            <person name="Javaid M.J."/>
            <person name="Jhangiani S.J."/>
            <person name="Johnson A.J."/>
            <person name="Johnson B.J."/>
            <person name="Jones J.J."/>
            <person name="Joshi V.J."/>
            <person name="Kalu J.K."/>
            <person name="Khan N.K."/>
            <person name="Korchina V.K."/>
            <person name="Kovar C.K."/>
            <person name="Lago L.L."/>
            <person name="Lara F.L."/>
            <person name="Le T.-K.L."/>
            <person name="Lee S.L."/>
            <person name="Legall-Iii F.L."/>
            <person name="Lemon S.L."/>
            <person name="Liu J.L."/>
            <person name="Liu Y.-S.L."/>
            <person name="Liyanage D.L."/>
            <person name="Lopez J.L."/>
            <person name="Lorensuhewa L.L."/>
            <person name="Mata R.M."/>
            <person name="Mathew T.M."/>
            <person name="Mercado C.M."/>
            <person name="Mercado I.M."/>
            <person name="Morales K.M."/>
            <person name="Morgan M.M."/>
            <person name="Munidasa M.M."/>
            <person name="Ngo D.N."/>
            <person name="Nguyen L.N."/>
            <person name="Nguyen T.N."/>
            <person name="Nguyen N.N."/>
            <person name="Obregon M.O."/>
            <person name="Okwuonu G.O."/>
            <person name="Ongeri F.O."/>
            <person name="Onwere C.O."/>
            <person name="Osifeso I.O."/>
            <person name="Parra A.P."/>
            <person name="Patil S.P."/>
            <person name="Perez A.P."/>
            <person name="Perez Y.P."/>
            <person name="Pham C.P."/>
            <person name="Pu L.-L.P."/>
            <person name="Puazo M.P."/>
            <person name="Quiroz J.Q."/>
            <person name="Rouhana J.R."/>
            <person name="Ruiz M.R."/>
            <person name="Ruiz S.-J.R."/>
            <person name="Saada N.S."/>
            <person name="Santibanez J.S."/>
            <person name="Scheel M.S."/>
            <person name="Schneider B.S."/>
            <person name="Simmons D.S."/>
            <person name="Sisson I.S."/>
            <person name="Tang L.-Y.T."/>
            <person name="Thornton R.T."/>
            <person name="Tisius J.T."/>
            <person name="Toledanes G.T."/>
            <person name="Trejos Z.T."/>
            <person name="Usmani K.U."/>
            <person name="Varghese R.V."/>
            <person name="Vattathil S.V."/>
            <person name="Vee V.V."/>
            <person name="Walker D.W."/>
            <person name="Weissenberger G.W."/>
            <person name="White C.W."/>
            <person name="Williams A.W."/>
            <person name="Woodworth J.W."/>
            <person name="Wright R.W."/>
            <person name="Zhu Y.Z."/>
            <person name="Han Y.H."/>
            <person name="Newsham I.N."/>
            <person name="Nazareth L.N."/>
            <person name="Worley K.W."/>
            <person name="Muzny D.M."/>
            <person name="Rogers J.R."/>
            <person name="Gibbs R.G."/>
        </authorList>
    </citation>
    <scope>NUCLEOTIDE SEQUENCE [LARGE SCALE GENOMIC DNA]</scope>
</reference>
<sequence length="114" mass="12706">MALYFYFILFFETESHSVAQAGVQWCDLCSLQPPPPRFSCLSLLSSWDYRHPPPHPANFFVFLVEMEFHYVGQAGFELLTSGDLPALASQSAGVTGMSHCAQPEYCIFIACVSC</sequence>
<dbReference type="Ensembl" id="ENSPANT00000062764.1">
    <property type="protein sequence ID" value="ENSPANP00000050817.1"/>
    <property type="gene ID" value="ENSPANG00000045482.1"/>
</dbReference>
<proteinExistence type="predicted"/>
<dbReference type="AlphaFoldDB" id="A0A8I5MY28"/>
<evidence type="ECO:0000256" key="1">
    <source>
        <dbReference type="SAM" id="SignalP"/>
    </source>
</evidence>
<dbReference type="PANTHER" id="PTHR46254">
    <property type="entry name" value="PROTEIN GVQW1-RELATED"/>
    <property type="match status" value="1"/>
</dbReference>
<evidence type="ECO:0008006" key="4">
    <source>
        <dbReference type="Google" id="ProtNLM"/>
    </source>
</evidence>